<feature type="region of interest" description="Disordered" evidence="1">
    <location>
        <begin position="57"/>
        <end position="124"/>
    </location>
</feature>
<protein>
    <submittedName>
        <fullName evidence="2">Uncharacterized protein</fullName>
    </submittedName>
</protein>
<feature type="compositionally biased region" description="Low complexity" evidence="1">
    <location>
        <begin position="100"/>
        <end position="113"/>
    </location>
</feature>
<name>A0A1X2IB62_9FUNG</name>
<dbReference type="AlphaFoldDB" id="A0A1X2IB62"/>
<reference evidence="2 3" key="1">
    <citation type="submission" date="2016-07" db="EMBL/GenBank/DDBJ databases">
        <title>Pervasive Adenine N6-methylation of Active Genes in Fungi.</title>
        <authorList>
            <consortium name="DOE Joint Genome Institute"/>
            <person name="Mondo S.J."/>
            <person name="Dannebaum R.O."/>
            <person name="Kuo R.C."/>
            <person name="Labutti K."/>
            <person name="Haridas S."/>
            <person name="Kuo A."/>
            <person name="Salamov A."/>
            <person name="Ahrendt S.R."/>
            <person name="Lipzen A."/>
            <person name="Sullivan W."/>
            <person name="Andreopoulos W.B."/>
            <person name="Clum A."/>
            <person name="Lindquist E."/>
            <person name="Daum C."/>
            <person name="Ramamoorthy G.K."/>
            <person name="Gryganskyi A."/>
            <person name="Culley D."/>
            <person name="Magnuson J.K."/>
            <person name="James T.Y."/>
            <person name="O'Malley M.A."/>
            <person name="Stajich J.E."/>
            <person name="Spatafora J.W."/>
            <person name="Visel A."/>
            <person name="Grigoriev I.V."/>
        </authorList>
    </citation>
    <scope>NUCLEOTIDE SEQUENCE [LARGE SCALE GENOMIC DNA]</scope>
    <source>
        <strain evidence="2 3">NRRL 1336</strain>
    </source>
</reference>
<comment type="caution">
    <text evidence="2">The sequence shown here is derived from an EMBL/GenBank/DDBJ whole genome shotgun (WGS) entry which is preliminary data.</text>
</comment>
<evidence type="ECO:0000256" key="1">
    <source>
        <dbReference type="SAM" id="MobiDB-lite"/>
    </source>
</evidence>
<dbReference type="OrthoDB" id="2384695at2759"/>
<gene>
    <name evidence="2" type="ORF">BCR42DRAFT_419332</name>
</gene>
<dbReference type="EMBL" id="MCGE01000017">
    <property type="protein sequence ID" value="ORZ13174.1"/>
    <property type="molecule type" value="Genomic_DNA"/>
</dbReference>
<evidence type="ECO:0000313" key="3">
    <source>
        <dbReference type="Proteomes" id="UP000193560"/>
    </source>
</evidence>
<sequence>MADFMELYSNAATTLFDQAVIYQHHHPHPYPIDIYFEKKVEFPLLPCILMDENPSVSVNSINTSPSTPTAKTTNKRKQHDMPSASSSSSSSSPKKKRLESTYTTASNTATNSTPRPTNTSISQGKNIIQLQDTLDYLHDEWATIDIVLQSLKTAFTIHPSKMTTEEYLDEIDRELSIAYDDLMAQVRSLDRNLKRLDTKIKSCHTSEPLA</sequence>
<keyword evidence="3" id="KW-1185">Reference proteome</keyword>
<proteinExistence type="predicted"/>
<accession>A0A1X2IB62</accession>
<organism evidence="2 3">
    <name type="scientific">Absidia repens</name>
    <dbReference type="NCBI Taxonomy" id="90262"/>
    <lineage>
        <taxon>Eukaryota</taxon>
        <taxon>Fungi</taxon>
        <taxon>Fungi incertae sedis</taxon>
        <taxon>Mucoromycota</taxon>
        <taxon>Mucoromycotina</taxon>
        <taxon>Mucoromycetes</taxon>
        <taxon>Mucorales</taxon>
        <taxon>Cunninghamellaceae</taxon>
        <taxon>Absidia</taxon>
    </lineage>
</organism>
<dbReference type="Proteomes" id="UP000193560">
    <property type="component" value="Unassembled WGS sequence"/>
</dbReference>
<feature type="compositionally biased region" description="Low complexity" evidence="1">
    <location>
        <begin position="83"/>
        <end position="92"/>
    </location>
</feature>
<feature type="compositionally biased region" description="Polar residues" evidence="1">
    <location>
        <begin position="57"/>
        <end position="72"/>
    </location>
</feature>
<feature type="compositionally biased region" description="Polar residues" evidence="1">
    <location>
        <begin position="114"/>
        <end position="124"/>
    </location>
</feature>
<evidence type="ECO:0000313" key="2">
    <source>
        <dbReference type="EMBL" id="ORZ13174.1"/>
    </source>
</evidence>